<accession>A0A1H2U722</accession>
<gene>
    <name evidence="1" type="ORF">SAMN05444336_1011224</name>
</gene>
<evidence type="ECO:0000313" key="2">
    <source>
        <dbReference type="Proteomes" id="UP000199118"/>
    </source>
</evidence>
<name>A0A1H2U722_9RHOB</name>
<dbReference type="RefSeq" id="WP_092680176.1">
    <property type="nucleotide sequence ID" value="NZ_FNMZ01000001.1"/>
</dbReference>
<sequence length="545" mass="56020">MTYRLEEPILEDGVRFVNFFEGRILTGRDLTDEQAADRAQRLRLGRAVGAGVISGLEVTRDAAPDGGGAAGGGAGGAAAPVVSVAPGLAVTAEGEALELRSSRTVALARAAEAADAASDDLFGPCAGQAPGSALPAGVGLYLLTLGPASGFQEEAPMAGIGAAEAGVGTGCGKRYATRGVAFRLIRVDQALAAGGGALAAEIAGLMTRTDLPGRSRLRNLAANALHGTGARDGFARDPFATLAAGGGSSWAARGLLDALREGDAPLLAPCEVPLALIHWTLAGIGFVDAPAARLRPGADPLAQPWPLVHAARAEAQSEALRAQFQAQHAWLTAALPANAFQSALRDYRFLPATGLVPSFGADSFFQGIPTEGPTTIPAARMLAVLEAGRACPAIDLMADPRPAIRLIRVEGTEGWYLFADARLPLAEAQAARIAALEDAVSALQEALAAPATVRGGARYRPNYAAALIDAPIGGLTILALDAAGNEAGRTVTEPTGAYEMKLPPGVYRLTTLSGPNSPQHFGVVLEPGDQRRLDFIFLQPPQEIR</sequence>
<dbReference type="STRING" id="356660.SAMN05444336_1011224"/>
<evidence type="ECO:0000313" key="1">
    <source>
        <dbReference type="EMBL" id="SDW51389.1"/>
    </source>
</evidence>
<dbReference type="SUPFAM" id="SSF49464">
    <property type="entry name" value="Carboxypeptidase regulatory domain-like"/>
    <property type="match status" value="1"/>
</dbReference>
<organism evidence="1 2">
    <name type="scientific">Albimonas donghaensis</name>
    <dbReference type="NCBI Taxonomy" id="356660"/>
    <lineage>
        <taxon>Bacteria</taxon>
        <taxon>Pseudomonadati</taxon>
        <taxon>Pseudomonadota</taxon>
        <taxon>Alphaproteobacteria</taxon>
        <taxon>Rhodobacterales</taxon>
        <taxon>Paracoccaceae</taxon>
        <taxon>Albimonas</taxon>
    </lineage>
</organism>
<dbReference type="EMBL" id="FNMZ01000001">
    <property type="protein sequence ID" value="SDW51389.1"/>
    <property type="molecule type" value="Genomic_DNA"/>
</dbReference>
<dbReference type="Proteomes" id="UP000199118">
    <property type="component" value="Unassembled WGS sequence"/>
</dbReference>
<proteinExistence type="predicted"/>
<keyword evidence="2" id="KW-1185">Reference proteome</keyword>
<dbReference type="OrthoDB" id="5500480at2"/>
<dbReference type="InterPro" id="IPR008969">
    <property type="entry name" value="CarboxyPept-like_regulatory"/>
</dbReference>
<reference evidence="1 2" key="1">
    <citation type="submission" date="2016-10" db="EMBL/GenBank/DDBJ databases">
        <authorList>
            <person name="de Groot N.N."/>
        </authorList>
    </citation>
    <scope>NUCLEOTIDE SEQUENCE [LARGE SCALE GENOMIC DNA]</scope>
    <source>
        <strain evidence="1 2">DSM 17890</strain>
    </source>
</reference>
<dbReference type="AlphaFoldDB" id="A0A1H2U722"/>
<protein>
    <submittedName>
        <fullName evidence="1">Uncharacterized protein</fullName>
    </submittedName>
</protein>